<protein>
    <submittedName>
        <fullName evidence="1">Uncharacterized protein</fullName>
    </submittedName>
</protein>
<proteinExistence type="predicted"/>
<keyword evidence="2" id="KW-1185">Reference proteome</keyword>
<gene>
    <name evidence="1" type="ORF">GOHSU_20_00040</name>
</gene>
<reference evidence="1 2" key="1">
    <citation type="submission" date="2012-12" db="EMBL/GenBank/DDBJ databases">
        <title>Whole genome shotgun sequence of Gordonia hirsuta NBRC 16056.</title>
        <authorList>
            <person name="Isaki-Nakamura S."/>
            <person name="Hosoyama A."/>
            <person name="Tsuchikane K."/>
            <person name="Katsumata H."/>
            <person name="Baba S."/>
            <person name="Yamazaki S."/>
            <person name="Fujita N."/>
        </authorList>
    </citation>
    <scope>NUCLEOTIDE SEQUENCE [LARGE SCALE GENOMIC DNA]</scope>
    <source>
        <strain evidence="1 2">NBRC 16056</strain>
    </source>
</reference>
<name>L7LBP4_9ACTN</name>
<sequence length="74" mass="8147">MPTVLTPEGKKALRGAPYSDGFFGRFELFVRIGELVVGLRFAHRGPGLSLRLGPHASFLFLDLVLLVLLERALP</sequence>
<accession>L7LBP4</accession>
<comment type="caution">
    <text evidence="1">The sequence shown here is derived from an EMBL/GenBank/DDBJ whole genome shotgun (WGS) entry which is preliminary data.</text>
</comment>
<dbReference type="AlphaFoldDB" id="L7LBP4"/>
<evidence type="ECO:0000313" key="1">
    <source>
        <dbReference type="EMBL" id="GAC57467.1"/>
    </source>
</evidence>
<dbReference type="EMBL" id="BANT01000020">
    <property type="protein sequence ID" value="GAC57467.1"/>
    <property type="molecule type" value="Genomic_DNA"/>
</dbReference>
<organism evidence="1 2">
    <name type="scientific">Gordonia hirsuta DSM 44140 = NBRC 16056</name>
    <dbReference type="NCBI Taxonomy" id="1121927"/>
    <lineage>
        <taxon>Bacteria</taxon>
        <taxon>Bacillati</taxon>
        <taxon>Actinomycetota</taxon>
        <taxon>Actinomycetes</taxon>
        <taxon>Mycobacteriales</taxon>
        <taxon>Gordoniaceae</taxon>
        <taxon>Gordonia</taxon>
    </lineage>
</organism>
<dbReference type="Proteomes" id="UP000053405">
    <property type="component" value="Unassembled WGS sequence"/>
</dbReference>
<dbReference type="STRING" id="1121927.GOHSU_20_00040"/>
<evidence type="ECO:0000313" key="2">
    <source>
        <dbReference type="Proteomes" id="UP000053405"/>
    </source>
</evidence>